<gene>
    <name evidence="2" type="primary">nad6</name>
</gene>
<reference evidence="2" key="1">
    <citation type="journal article" date="2017" name="Parasit. Vectors">
        <title>The complete mitochondrial DNA of three monozoic tapeworms in the Caryophyllidea: a mitogenomic perspective on the phylogeny of eucestodes.</title>
        <authorList>
            <person name="Li W.X."/>
            <person name="Zhang D."/>
            <person name="Boyce K."/>
            <person name="Xi B.W."/>
            <person name="Zou H."/>
            <person name="Wu S.G."/>
            <person name="Li M."/>
            <person name="Wang G.T."/>
        </authorList>
    </citation>
    <scope>NUCLEOTIDE SEQUENCE</scope>
</reference>
<accession>A0A343ESR3</accession>
<evidence type="ECO:0000313" key="2">
    <source>
        <dbReference type="EMBL" id="ASL24599.1"/>
    </source>
</evidence>
<feature type="transmembrane region" description="Helical" evidence="1">
    <location>
        <begin position="51"/>
        <end position="71"/>
    </location>
</feature>
<evidence type="ECO:0000256" key="1">
    <source>
        <dbReference type="SAM" id="Phobius"/>
    </source>
</evidence>
<feature type="transmembrane region" description="Helical" evidence="1">
    <location>
        <begin position="123"/>
        <end position="146"/>
    </location>
</feature>
<protein>
    <submittedName>
        <fullName evidence="2">NADH dehydrogenase subunit 6</fullName>
    </submittedName>
</protein>
<keyword evidence="1" id="KW-0472">Membrane</keyword>
<keyword evidence="2" id="KW-0496">Mitochondrion</keyword>
<sequence>MGGAVQIFLLLYTTVICLFLVNTSCVYYCLLLVVSCLLVGVVLFLVFGFGWYSLLLCLVYVGGVYILFVFVSVQSPNARMSPLWGGSGLVLGGFVWILAGLGLSFVGSLPIESSSMLCSGVEGPFYVCLCLVLLFGFVIISLVMSLKVGFYR</sequence>
<dbReference type="AlphaFoldDB" id="A0A343ESR3"/>
<dbReference type="EMBL" id="KY486752">
    <property type="protein sequence ID" value="ASL24599.1"/>
    <property type="molecule type" value="Genomic_DNA"/>
</dbReference>
<feature type="transmembrane region" description="Helical" evidence="1">
    <location>
        <begin position="83"/>
        <end position="103"/>
    </location>
</feature>
<name>A0A343ESR3_9CEST</name>
<geneLocation type="mitochondrion" evidence="2"/>
<keyword evidence="1" id="KW-0812">Transmembrane</keyword>
<proteinExistence type="predicted"/>
<organism evidence="2">
    <name type="scientific">Breviscolex orientalis</name>
    <dbReference type="NCBI Taxonomy" id="137570"/>
    <lineage>
        <taxon>Eukaryota</taxon>
        <taxon>Metazoa</taxon>
        <taxon>Spiralia</taxon>
        <taxon>Lophotrochozoa</taxon>
        <taxon>Platyhelminthes</taxon>
        <taxon>Cestoda</taxon>
        <taxon>Eucestoda</taxon>
        <taxon>Caryophyllidea</taxon>
        <taxon>Capingentidae</taxon>
        <taxon>Breviscolex</taxon>
    </lineage>
</organism>
<feature type="transmembrane region" description="Helical" evidence="1">
    <location>
        <begin position="6"/>
        <end position="21"/>
    </location>
</feature>
<keyword evidence="1" id="KW-1133">Transmembrane helix</keyword>
<feature type="transmembrane region" description="Helical" evidence="1">
    <location>
        <begin position="26"/>
        <end position="45"/>
    </location>
</feature>